<proteinExistence type="predicted"/>
<dbReference type="Gene3D" id="2.10.60.10">
    <property type="entry name" value="CD59"/>
    <property type="match status" value="1"/>
</dbReference>
<reference evidence="1" key="1">
    <citation type="submission" date="2023-10" db="EMBL/GenBank/DDBJ databases">
        <title>Genome assemblies of two species of porcelain crab, Petrolisthes cinctipes and Petrolisthes manimaculis (Anomura: Porcellanidae).</title>
        <authorList>
            <person name="Angst P."/>
        </authorList>
    </citation>
    <scope>NUCLEOTIDE SEQUENCE</scope>
    <source>
        <strain evidence="1">PB745_01</strain>
        <tissue evidence="1">Gill</tissue>
    </source>
</reference>
<evidence type="ECO:0000313" key="2">
    <source>
        <dbReference type="Proteomes" id="UP001286313"/>
    </source>
</evidence>
<protein>
    <recommendedName>
        <fullName evidence="3">UPAR/Ly6 domain-containing protein</fullName>
    </recommendedName>
</protein>
<accession>A0AAE1KBL3</accession>
<dbReference type="InterPro" id="IPR045860">
    <property type="entry name" value="Snake_toxin-like_sf"/>
</dbReference>
<sequence>MLTLEAMSPSSLPHLPSNSHTIHTYSNVVCTLTLAPCNLKPNTTKPDKMKCTTISALFLVCLVSSAAALQCYECPNCGSSIGSIRTCDAPNDACMTISVKGHTSKACNVKFACDAIGKMDLSRVWESLRDVFSSLGADVTQSDMNSVNIECCEGNLCNGATNSLVSNLLLILGPTLVFLLRN</sequence>
<evidence type="ECO:0000313" key="1">
    <source>
        <dbReference type="EMBL" id="KAK3869017.1"/>
    </source>
</evidence>
<comment type="caution">
    <text evidence="1">The sequence shown here is derived from an EMBL/GenBank/DDBJ whole genome shotgun (WGS) entry which is preliminary data.</text>
</comment>
<dbReference type="AlphaFoldDB" id="A0AAE1KBL3"/>
<dbReference type="EMBL" id="JAWQEG010002906">
    <property type="protein sequence ID" value="KAK3869017.1"/>
    <property type="molecule type" value="Genomic_DNA"/>
</dbReference>
<evidence type="ECO:0008006" key="3">
    <source>
        <dbReference type="Google" id="ProtNLM"/>
    </source>
</evidence>
<name>A0AAE1KBL3_PETCI</name>
<dbReference type="Proteomes" id="UP001286313">
    <property type="component" value="Unassembled WGS sequence"/>
</dbReference>
<gene>
    <name evidence="1" type="ORF">Pcinc_025644</name>
</gene>
<keyword evidence="2" id="KW-1185">Reference proteome</keyword>
<organism evidence="1 2">
    <name type="scientific">Petrolisthes cinctipes</name>
    <name type="common">Flat porcelain crab</name>
    <dbReference type="NCBI Taxonomy" id="88211"/>
    <lineage>
        <taxon>Eukaryota</taxon>
        <taxon>Metazoa</taxon>
        <taxon>Ecdysozoa</taxon>
        <taxon>Arthropoda</taxon>
        <taxon>Crustacea</taxon>
        <taxon>Multicrustacea</taxon>
        <taxon>Malacostraca</taxon>
        <taxon>Eumalacostraca</taxon>
        <taxon>Eucarida</taxon>
        <taxon>Decapoda</taxon>
        <taxon>Pleocyemata</taxon>
        <taxon>Anomura</taxon>
        <taxon>Galatheoidea</taxon>
        <taxon>Porcellanidae</taxon>
        <taxon>Petrolisthes</taxon>
    </lineage>
</organism>
<dbReference type="SUPFAM" id="SSF57302">
    <property type="entry name" value="Snake toxin-like"/>
    <property type="match status" value="1"/>
</dbReference>